<evidence type="ECO:0000256" key="1">
    <source>
        <dbReference type="ARBA" id="ARBA00004123"/>
    </source>
</evidence>
<proteinExistence type="predicted"/>
<dbReference type="InterPro" id="IPR001005">
    <property type="entry name" value="SANT/Myb"/>
</dbReference>
<evidence type="ECO:0008006" key="11">
    <source>
        <dbReference type="Google" id="ProtNLM"/>
    </source>
</evidence>
<dbReference type="Proteomes" id="UP000005408">
    <property type="component" value="Unassembled WGS sequence"/>
</dbReference>
<dbReference type="SUPFAM" id="SSF46689">
    <property type="entry name" value="Homeodomain-like"/>
    <property type="match status" value="1"/>
</dbReference>
<evidence type="ECO:0000313" key="10">
    <source>
        <dbReference type="Proteomes" id="UP000005408"/>
    </source>
</evidence>
<reference evidence="9" key="1">
    <citation type="submission" date="2022-08" db="UniProtKB">
        <authorList>
            <consortium name="EnsemblMetazoa"/>
        </authorList>
    </citation>
    <scope>IDENTIFICATION</scope>
    <source>
        <strain evidence="9">05x7-T-G4-1.051#20</strain>
    </source>
</reference>
<dbReference type="SMART" id="SM01189">
    <property type="entry name" value="ELM2"/>
    <property type="match status" value="1"/>
</dbReference>
<dbReference type="PROSITE" id="PS51293">
    <property type="entry name" value="SANT"/>
    <property type="match status" value="1"/>
</dbReference>
<dbReference type="PANTHER" id="PTHR10865:SF28">
    <property type="entry name" value="ELM2 DOMAIN-CONTAINING PROTEIN"/>
    <property type="match status" value="1"/>
</dbReference>
<evidence type="ECO:0000256" key="3">
    <source>
        <dbReference type="ARBA" id="ARBA00023015"/>
    </source>
</evidence>
<keyword evidence="2" id="KW-0678">Repressor</keyword>
<comment type="subcellular location">
    <subcellularLocation>
        <location evidence="1">Nucleus</location>
    </subcellularLocation>
</comment>
<protein>
    <recommendedName>
        <fullName evidence="11">Mesoderm induction early response protein 1</fullName>
    </recommendedName>
</protein>
<feature type="compositionally biased region" description="Acidic residues" evidence="6">
    <location>
        <begin position="150"/>
        <end position="161"/>
    </location>
</feature>
<evidence type="ECO:0000256" key="2">
    <source>
        <dbReference type="ARBA" id="ARBA00022491"/>
    </source>
</evidence>
<dbReference type="InterPro" id="IPR040138">
    <property type="entry name" value="MIER/MTA"/>
</dbReference>
<dbReference type="EnsemblMetazoa" id="G3483.5">
    <property type="protein sequence ID" value="G3483.5:cds"/>
    <property type="gene ID" value="G3483"/>
</dbReference>
<feature type="compositionally biased region" description="Polar residues" evidence="6">
    <location>
        <begin position="506"/>
        <end position="521"/>
    </location>
</feature>
<dbReference type="SMART" id="SM00717">
    <property type="entry name" value="SANT"/>
    <property type="match status" value="1"/>
</dbReference>
<evidence type="ECO:0000256" key="4">
    <source>
        <dbReference type="ARBA" id="ARBA00023163"/>
    </source>
</evidence>
<dbReference type="Gene3D" id="1.10.10.60">
    <property type="entry name" value="Homeodomain-like"/>
    <property type="match status" value="1"/>
</dbReference>
<keyword evidence="3" id="KW-0805">Transcription regulation</keyword>
<dbReference type="InterPro" id="IPR000949">
    <property type="entry name" value="ELM2_dom"/>
</dbReference>
<dbReference type="GO" id="GO:0032991">
    <property type="term" value="C:protein-containing complex"/>
    <property type="evidence" value="ECO:0007669"/>
    <property type="project" value="UniProtKB-ARBA"/>
</dbReference>
<dbReference type="EnsemblMetazoa" id="G3483.2">
    <property type="protein sequence ID" value="G3483.2:cds"/>
    <property type="gene ID" value="G3483"/>
</dbReference>
<dbReference type="FunFam" id="1.10.10.60:FF:000025">
    <property type="entry name" value="Mesoderm induction early response 1, transcriptional regulator"/>
    <property type="match status" value="1"/>
</dbReference>
<dbReference type="EnsemblMetazoa" id="G3483.7">
    <property type="protein sequence ID" value="G3483.7:cds"/>
    <property type="gene ID" value="G3483"/>
</dbReference>
<feature type="compositionally biased region" description="Polar residues" evidence="6">
    <location>
        <begin position="1"/>
        <end position="12"/>
    </location>
</feature>
<dbReference type="GO" id="GO:0005654">
    <property type="term" value="C:nucleoplasm"/>
    <property type="evidence" value="ECO:0007669"/>
    <property type="project" value="TreeGrafter"/>
</dbReference>
<keyword evidence="10" id="KW-1185">Reference proteome</keyword>
<feature type="domain" description="ELM2" evidence="7">
    <location>
        <begin position="173"/>
        <end position="272"/>
    </location>
</feature>
<sequence length="521" mass="57951">MAEAGTSESSSPDTDREFDPSADMLVHDYDDEHTLEEEEALSGDSCCDELGDLEKEGEMPLEDLLAMYGYEGQRGSRPAVEDERQDTRSSSEEEILSNHDLTLDKDEIARDILKTSDDDDDKETTAHELLSSVSSSQTARLLRSKSQEGSEGDSESEEDVDYTPIEPVDDWKKTIQVGSDYQATVPDGLCKYGDAPAYENEDRLLWDPSKIEDPGEVEKYLEEVKNQILQNGTGASALPTGAHVRDDEQALYMLLQCGHNIEEALRRRKMQAVPPTDPMSLWSEEECRNFENGLRTYGKDFYLIQQNKVKTRSVGELVQFYYLWKKTERHDVFANKNRIEKRKYVLHPGITDYMERFLDDQESPIPAPTRERSASPVTSLIYGDPKRNHLKPHTEGEGASSVRIEPEEFDVSGASPTVVTLSPNAKRKQSASSSSSVTVNGAHESEEPISKKLKTNGDSSHYQLQESYSERAEPLNCVSSSVSSSAVSSSSDSSLPHSAVSHRSNDSISSSKHLPSESVAS</sequence>
<feature type="compositionally biased region" description="Low complexity" evidence="6">
    <location>
        <begin position="478"/>
        <end position="501"/>
    </location>
</feature>
<dbReference type="Pfam" id="PF01448">
    <property type="entry name" value="ELM2"/>
    <property type="match status" value="1"/>
</dbReference>
<dbReference type="RefSeq" id="XP_011426622.1">
    <property type="nucleotide sequence ID" value="XM_011428320.4"/>
</dbReference>
<dbReference type="GO" id="GO:0003714">
    <property type="term" value="F:transcription corepressor activity"/>
    <property type="evidence" value="ECO:0007669"/>
    <property type="project" value="TreeGrafter"/>
</dbReference>
<feature type="compositionally biased region" description="Basic and acidic residues" evidence="6">
    <location>
        <begin position="79"/>
        <end position="91"/>
    </location>
</feature>
<name>A0A8W8MQ91_MAGGI</name>
<feature type="region of interest" description="Disordered" evidence="6">
    <location>
        <begin position="1"/>
        <end position="53"/>
    </location>
</feature>
<dbReference type="EnsemblMetazoa" id="G3483.8">
    <property type="protein sequence ID" value="G3483.8:cds"/>
    <property type="gene ID" value="G3483"/>
</dbReference>
<evidence type="ECO:0000259" key="7">
    <source>
        <dbReference type="PROSITE" id="PS51156"/>
    </source>
</evidence>
<dbReference type="InterPro" id="IPR017884">
    <property type="entry name" value="SANT_dom"/>
</dbReference>
<keyword evidence="5" id="KW-0539">Nucleus</keyword>
<evidence type="ECO:0000256" key="6">
    <source>
        <dbReference type="SAM" id="MobiDB-lite"/>
    </source>
</evidence>
<feature type="compositionally biased region" description="Basic and acidic residues" evidence="6">
    <location>
        <begin position="384"/>
        <end position="396"/>
    </location>
</feature>
<dbReference type="EnsemblMetazoa" id="G3483.4">
    <property type="protein sequence ID" value="G3483.4:cds"/>
    <property type="gene ID" value="G3483"/>
</dbReference>
<dbReference type="OrthoDB" id="5916873at2759"/>
<evidence type="ECO:0000256" key="5">
    <source>
        <dbReference type="ARBA" id="ARBA00023242"/>
    </source>
</evidence>
<feature type="compositionally biased region" description="Basic and acidic residues" evidence="6">
    <location>
        <begin position="13"/>
        <end position="32"/>
    </location>
</feature>
<feature type="compositionally biased region" description="Polar residues" evidence="6">
    <location>
        <begin position="456"/>
        <end position="467"/>
    </location>
</feature>
<feature type="compositionally biased region" description="Acidic residues" evidence="6">
    <location>
        <begin position="33"/>
        <end position="51"/>
    </location>
</feature>
<dbReference type="PROSITE" id="PS51156">
    <property type="entry name" value="ELM2"/>
    <property type="match status" value="1"/>
</dbReference>
<dbReference type="KEGG" id="crg:105327709"/>
<dbReference type="GO" id="GO:0042826">
    <property type="term" value="F:histone deacetylase binding"/>
    <property type="evidence" value="ECO:0007669"/>
    <property type="project" value="TreeGrafter"/>
</dbReference>
<organism evidence="9 10">
    <name type="scientific">Magallana gigas</name>
    <name type="common">Pacific oyster</name>
    <name type="synonym">Crassostrea gigas</name>
    <dbReference type="NCBI Taxonomy" id="29159"/>
    <lineage>
        <taxon>Eukaryota</taxon>
        <taxon>Metazoa</taxon>
        <taxon>Spiralia</taxon>
        <taxon>Lophotrochozoa</taxon>
        <taxon>Mollusca</taxon>
        <taxon>Bivalvia</taxon>
        <taxon>Autobranchia</taxon>
        <taxon>Pteriomorphia</taxon>
        <taxon>Ostreida</taxon>
        <taxon>Ostreoidea</taxon>
        <taxon>Ostreidae</taxon>
        <taxon>Magallana</taxon>
    </lineage>
</organism>
<feature type="region of interest" description="Disordered" evidence="6">
    <location>
        <begin position="362"/>
        <end position="521"/>
    </location>
</feature>
<evidence type="ECO:0000313" key="9">
    <source>
        <dbReference type="EnsemblMetazoa" id="G3483.4:cds"/>
    </source>
</evidence>
<feature type="compositionally biased region" description="Polar residues" evidence="6">
    <location>
        <begin position="414"/>
        <end position="423"/>
    </location>
</feature>
<dbReference type="AlphaFoldDB" id="A0A8W8MQ91"/>
<feature type="compositionally biased region" description="Basic and acidic residues" evidence="6">
    <location>
        <begin position="101"/>
        <end position="116"/>
    </location>
</feature>
<dbReference type="CDD" id="cd11661">
    <property type="entry name" value="SANT_MTA3_like"/>
    <property type="match status" value="1"/>
</dbReference>
<dbReference type="GO" id="GO:0000122">
    <property type="term" value="P:negative regulation of transcription by RNA polymerase II"/>
    <property type="evidence" value="ECO:0007669"/>
    <property type="project" value="TreeGrafter"/>
</dbReference>
<feature type="region of interest" description="Disordered" evidence="6">
    <location>
        <begin position="67"/>
        <end position="167"/>
    </location>
</feature>
<dbReference type="PANTHER" id="PTHR10865">
    <property type="entry name" value="METASTASIS-ASSOCIATED PROTEIN AND MESODERM INDUCTION EARLY RESPONSE PROTEIN"/>
    <property type="match status" value="1"/>
</dbReference>
<accession>A0A8W8MQ91</accession>
<evidence type="ECO:0000259" key="8">
    <source>
        <dbReference type="PROSITE" id="PS51293"/>
    </source>
</evidence>
<keyword evidence="4" id="KW-0804">Transcription</keyword>
<feature type="domain" description="SANT" evidence="8">
    <location>
        <begin position="277"/>
        <end position="329"/>
    </location>
</feature>
<dbReference type="InterPro" id="IPR009057">
    <property type="entry name" value="Homeodomain-like_sf"/>
</dbReference>
<dbReference type="GeneID" id="105327709"/>